<dbReference type="InterPro" id="IPR001734">
    <property type="entry name" value="Na/solute_symporter"/>
</dbReference>
<evidence type="ECO:0000256" key="7">
    <source>
        <dbReference type="ARBA" id="ARBA00023053"/>
    </source>
</evidence>
<feature type="transmembrane region" description="Helical" evidence="12">
    <location>
        <begin position="48"/>
        <end position="68"/>
    </location>
</feature>
<proteinExistence type="inferred from homology"/>
<comment type="similarity">
    <text evidence="2 11">Belongs to the sodium:solute symporter (SSF) (TC 2.A.21) family.</text>
</comment>
<feature type="transmembrane region" description="Helical" evidence="12">
    <location>
        <begin position="465"/>
        <end position="485"/>
    </location>
</feature>
<dbReference type="InterPro" id="IPR038377">
    <property type="entry name" value="Na/Glc_symporter_sf"/>
</dbReference>
<dbReference type="PANTHER" id="PTHR42985">
    <property type="entry name" value="SODIUM-COUPLED MONOCARBOXYLATE TRANSPORTER"/>
    <property type="match status" value="1"/>
</dbReference>
<feature type="transmembrane region" description="Helical" evidence="12">
    <location>
        <begin position="359"/>
        <end position="383"/>
    </location>
</feature>
<feature type="transmembrane region" description="Helical" evidence="12">
    <location>
        <begin position="302"/>
        <end position="324"/>
    </location>
</feature>
<evidence type="ECO:0000256" key="1">
    <source>
        <dbReference type="ARBA" id="ARBA00004651"/>
    </source>
</evidence>
<dbReference type="InterPro" id="IPR051163">
    <property type="entry name" value="Sodium:Solute_Symporter_SSF"/>
</dbReference>
<evidence type="ECO:0000256" key="6">
    <source>
        <dbReference type="ARBA" id="ARBA00022989"/>
    </source>
</evidence>
<feature type="transmembrane region" description="Helical" evidence="12">
    <location>
        <begin position="159"/>
        <end position="180"/>
    </location>
</feature>
<accession>A0A1I6L4V0</accession>
<evidence type="ECO:0000256" key="3">
    <source>
        <dbReference type="ARBA" id="ARBA00022448"/>
    </source>
</evidence>
<feature type="transmembrane region" description="Helical" evidence="12">
    <location>
        <begin position="186"/>
        <end position="205"/>
    </location>
</feature>
<feature type="transmembrane region" description="Helical" evidence="12">
    <location>
        <begin position="264"/>
        <end position="290"/>
    </location>
</feature>
<keyword evidence="7" id="KW-0915">Sodium</keyword>
<keyword evidence="6 12" id="KW-1133">Transmembrane helix</keyword>
<dbReference type="EMBL" id="FOZL01000001">
    <property type="protein sequence ID" value="SFR98466.1"/>
    <property type="molecule type" value="Genomic_DNA"/>
</dbReference>
<evidence type="ECO:0000256" key="8">
    <source>
        <dbReference type="ARBA" id="ARBA00023065"/>
    </source>
</evidence>
<keyword evidence="14" id="KW-1185">Reference proteome</keyword>
<evidence type="ECO:0000256" key="4">
    <source>
        <dbReference type="ARBA" id="ARBA00022475"/>
    </source>
</evidence>
<evidence type="ECO:0000256" key="11">
    <source>
        <dbReference type="RuleBase" id="RU362091"/>
    </source>
</evidence>
<dbReference type="GO" id="GO:0006814">
    <property type="term" value="P:sodium ion transport"/>
    <property type="evidence" value="ECO:0007669"/>
    <property type="project" value="UniProtKB-KW"/>
</dbReference>
<evidence type="ECO:0000256" key="10">
    <source>
        <dbReference type="ARBA" id="ARBA00023201"/>
    </source>
</evidence>
<feature type="transmembrane region" description="Helical" evidence="12">
    <location>
        <begin position="546"/>
        <end position="564"/>
    </location>
</feature>
<keyword evidence="4" id="KW-1003">Cell membrane</keyword>
<dbReference type="AlphaFoldDB" id="A0A1I6L4V0"/>
<dbReference type="PROSITE" id="PS50283">
    <property type="entry name" value="NA_SOLUT_SYMP_3"/>
    <property type="match status" value="1"/>
</dbReference>
<dbReference type="Pfam" id="PF00474">
    <property type="entry name" value="SSF"/>
    <property type="match status" value="1"/>
</dbReference>
<evidence type="ECO:0000313" key="13">
    <source>
        <dbReference type="EMBL" id="SFR98466.1"/>
    </source>
</evidence>
<evidence type="ECO:0000256" key="5">
    <source>
        <dbReference type="ARBA" id="ARBA00022692"/>
    </source>
</evidence>
<reference evidence="13 14" key="1">
    <citation type="submission" date="2016-10" db="EMBL/GenBank/DDBJ databases">
        <authorList>
            <person name="de Groot N.N."/>
        </authorList>
    </citation>
    <scope>NUCLEOTIDE SEQUENCE [LARGE SCALE GENOMIC DNA]</scope>
    <source>
        <strain evidence="13 14">DSM 21001</strain>
    </source>
</reference>
<feature type="transmembrane region" description="Helical" evidence="12">
    <location>
        <begin position="226"/>
        <end position="244"/>
    </location>
</feature>
<evidence type="ECO:0000256" key="12">
    <source>
        <dbReference type="SAM" id="Phobius"/>
    </source>
</evidence>
<dbReference type="PANTHER" id="PTHR42985:SF40">
    <property type="entry name" value="LD47995P-RELATED"/>
    <property type="match status" value="1"/>
</dbReference>
<evidence type="ECO:0000256" key="2">
    <source>
        <dbReference type="ARBA" id="ARBA00006434"/>
    </source>
</evidence>
<evidence type="ECO:0000313" key="14">
    <source>
        <dbReference type="Proteomes" id="UP000199024"/>
    </source>
</evidence>
<keyword evidence="3" id="KW-0813">Transport</keyword>
<dbReference type="Gene3D" id="1.20.1730.10">
    <property type="entry name" value="Sodium/glucose cotransporter"/>
    <property type="match status" value="1"/>
</dbReference>
<dbReference type="OrthoDB" id="9789704at2"/>
<dbReference type="RefSeq" id="WP_089835870.1">
    <property type="nucleotide sequence ID" value="NZ_FOZL01000001.1"/>
</dbReference>
<feature type="transmembrane region" description="Helical" evidence="12">
    <location>
        <begin position="74"/>
        <end position="98"/>
    </location>
</feature>
<feature type="transmembrane region" description="Helical" evidence="12">
    <location>
        <begin position="389"/>
        <end position="415"/>
    </location>
</feature>
<keyword evidence="5 12" id="KW-0812">Transmembrane</keyword>
<feature type="transmembrane region" description="Helical" evidence="12">
    <location>
        <begin position="522"/>
        <end position="540"/>
    </location>
</feature>
<dbReference type="STRING" id="474950.SAMN05421771_0260"/>
<feature type="transmembrane region" description="Helical" evidence="12">
    <location>
        <begin position="422"/>
        <end position="445"/>
    </location>
</feature>
<organism evidence="13 14">
    <name type="scientific">Granulicella pectinivorans</name>
    <dbReference type="NCBI Taxonomy" id="474950"/>
    <lineage>
        <taxon>Bacteria</taxon>
        <taxon>Pseudomonadati</taxon>
        <taxon>Acidobacteriota</taxon>
        <taxon>Terriglobia</taxon>
        <taxon>Terriglobales</taxon>
        <taxon>Acidobacteriaceae</taxon>
        <taxon>Granulicella</taxon>
    </lineage>
</organism>
<dbReference type="Proteomes" id="UP000199024">
    <property type="component" value="Unassembled WGS sequence"/>
</dbReference>
<comment type="subcellular location">
    <subcellularLocation>
        <location evidence="1">Cell membrane</location>
        <topology evidence="1">Multi-pass membrane protein</topology>
    </subcellularLocation>
</comment>
<feature type="transmembrane region" description="Helical" evidence="12">
    <location>
        <begin position="12"/>
        <end position="28"/>
    </location>
</feature>
<protein>
    <submittedName>
        <fullName evidence="13">Transporter, SSS family</fullName>
    </submittedName>
</protein>
<gene>
    <name evidence="13" type="ORF">SAMN05421771_0260</name>
</gene>
<keyword evidence="9 12" id="KW-0472">Membrane</keyword>
<name>A0A1I6L4V0_9BACT</name>
<sequence>MTTMHLLRSDYVVILGYFALVLFIGLYFRRQQKTATDFFAGGHQISWWLAGISLYMSGFSAFTFIVYSEMAYRYGLVAILLSWTSVPACLLGGTVFAARWRRARIITPVEFLEQRCSLTVRQLFAWSAIPAKVFDDALKIFTTAIFLSAGMGIGIKTSIFVCGIIVIVYTLLGGLLALVVTDYLQFIMKALAILLLLPLAVWRLGGVHPALHSIPANLIHFTAGPYRWGYIVSYGLIVIISYNGSWSFAQKYYSVPDERSGRKAAWFAAALNFVGTPIMLLPALMARSIMPTFAAQQKPQDVYVHLIFTLLPAGMIGIIVAALFSATMATVSADLNAIAGVLTKDVYQRILRPASTERGLVAAGRVLTLLLGTIIIAISIWIGQSGRDSLFHIMVTAFGVLLAPTLLPLLATLVFRRLTSRGVIAGFASGMASGVLTLTAKTIYLAKAGPAATQTLDYHLEGLSIFTNIAATCVGMFLGSTFLGVSIEEQQRAKTFFRLIDTPITQEESLVTKAQSNSSDNIIRLSTLAVGVLLIVSGALAQEPVAHWIDSSIGIVFLFLGLPIRRMIARSGGRKT</sequence>
<dbReference type="GO" id="GO:0015293">
    <property type="term" value="F:symporter activity"/>
    <property type="evidence" value="ECO:0007669"/>
    <property type="project" value="TreeGrafter"/>
</dbReference>
<evidence type="ECO:0000256" key="9">
    <source>
        <dbReference type="ARBA" id="ARBA00023136"/>
    </source>
</evidence>
<dbReference type="GO" id="GO:0005886">
    <property type="term" value="C:plasma membrane"/>
    <property type="evidence" value="ECO:0007669"/>
    <property type="project" value="UniProtKB-SubCell"/>
</dbReference>
<keyword evidence="8" id="KW-0406">Ion transport</keyword>
<keyword evidence="10" id="KW-0739">Sodium transport</keyword>